<evidence type="ECO:0000313" key="1">
    <source>
        <dbReference type="EMBL" id="MPN20592.1"/>
    </source>
</evidence>
<comment type="caution">
    <text evidence="1">The sequence shown here is derived from an EMBL/GenBank/DDBJ whole genome shotgun (WGS) entry which is preliminary data.</text>
</comment>
<gene>
    <name evidence="1" type="ORF">SDC9_167971</name>
</gene>
<protein>
    <submittedName>
        <fullName evidence="1">Uncharacterized protein</fullName>
    </submittedName>
</protein>
<proteinExistence type="predicted"/>
<name>A0A645G3R8_9ZZZZ</name>
<sequence length="90" mass="10361">MLRRGGFRRRGVLVLAQSQTGEQLPCQVHRHDVNKFALQHIVDFKHKAHNHAFAVLHGEVVFFKLVKVLKLKGLRRGNVYGNAQKIGQRR</sequence>
<accession>A0A645G3R8</accession>
<dbReference type="AlphaFoldDB" id="A0A645G3R8"/>
<reference evidence="1" key="1">
    <citation type="submission" date="2019-08" db="EMBL/GenBank/DDBJ databases">
        <authorList>
            <person name="Kucharzyk K."/>
            <person name="Murdoch R.W."/>
            <person name="Higgins S."/>
            <person name="Loffler F."/>
        </authorList>
    </citation>
    <scope>NUCLEOTIDE SEQUENCE</scope>
</reference>
<organism evidence="1">
    <name type="scientific">bioreactor metagenome</name>
    <dbReference type="NCBI Taxonomy" id="1076179"/>
    <lineage>
        <taxon>unclassified sequences</taxon>
        <taxon>metagenomes</taxon>
        <taxon>ecological metagenomes</taxon>
    </lineage>
</organism>
<dbReference type="EMBL" id="VSSQ01068397">
    <property type="protein sequence ID" value="MPN20592.1"/>
    <property type="molecule type" value="Genomic_DNA"/>
</dbReference>